<evidence type="ECO:0000259" key="8">
    <source>
        <dbReference type="Pfam" id="PF00122"/>
    </source>
</evidence>
<dbReference type="Gene3D" id="3.40.1110.10">
    <property type="entry name" value="Calcium-transporting ATPase, cytoplasmic domain N"/>
    <property type="match status" value="1"/>
</dbReference>
<evidence type="ECO:0000313" key="9">
    <source>
        <dbReference type="EMBL" id="MFG3819314.1"/>
    </source>
</evidence>
<evidence type="ECO:0000256" key="7">
    <source>
        <dbReference type="SAM" id="Phobius"/>
    </source>
</evidence>
<evidence type="ECO:0000256" key="3">
    <source>
        <dbReference type="ARBA" id="ARBA00022842"/>
    </source>
</evidence>
<dbReference type="RefSeq" id="WP_393015148.1">
    <property type="nucleotide sequence ID" value="NZ_JAZAQF010000088.1"/>
</dbReference>
<keyword evidence="5 7" id="KW-1133">Transmembrane helix</keyword>
<evidence type="ECO:0000256" key="4">
    <source>
        <dbReference type="ARBA" id="ARBA00022967"/>
    </source>
</evidence>
<dbReference type="SUPFAM" id="SSF56784">
    <property type="entry name" value="HAD-like"/>
    <property type="match status" value="1"/>
</dbReference>
<dbReference type="InterPro" id="IPR018303">
    <property type="entry name" value="ATPase_P-typ_P_site"/>
</dbReference>
<dbReference type="Gene3D" id="2.70.150.10">
    <property type="entry name" value="Calcium-transporting ATPase, cytoplasmic transduction domain A"/>
    <property type="match status" value="1"/>
</dbReference>
<dbReference type="Gene3D" id="3.40.50.1000">
    <property type="entry name" value="HAD superfamily/HAD-like"/>
    <property type="match status" value="1"/>
</dbReference>
<dbReference type="SUPFAM" id="SSF81653">
    <property type="entry name" value="Calcium ATPase, transduction domain A"/>
    <property type="match status" value="1"/>
</dbReference>
<feature type="transmembrane region" description="Helical" evidence="7">
    <location>
        <begin position="70"/>
        <end position="86"/>
    </location>
</feature>
<reference evidence="10" key="1">
    <citation type="journal article" date="2024" name="Algal Res.">
        <title>Biochemical, toxicological and genomic investigation of a high-biomass producing Limnothrix strain isolated from Italian shallow drinking water reservoir.</title>
        <authorList>
            <person name="Simonazzi M."/>
            <person name="Shishido T.K."/>
            <person name="Delbaje E."/>
            <person name="Wahlsten M."/>
            <person name="Fewer D.P."/>
            <person name="Sivonen K."/>
            <person name="Pezzolesi L."/>
            <person name="Pistocchi R."/>
        </authorList>
    </citation>
    <scope>NUCLEOTIDE SEQUENCE [LARGE SCALE GENOMIC DNA]</scope>
    <source>
        <strain evidence="10">LRLZ20PSL1</strain>
    </source>
</reference>
<dbReference type="InterPro" id="IPR036412">
    <property type="entry name" value="HAD-like_sf"/>
</dbReference>
<dbReference type="PROSITE" id="PS00154">
    <property type="entry name" value="ATPASE_E1_E2"/>
    <property type="match status" value="1"/>
</dbReference>
<comment type="subcellular location">
    <subcellularLocation>
        <location evidence="1">Membrane</location>
        <topology evidence="1">Multi-pass membrane protein</topology>
    </subcellularLocation>
</comment>
<evidence type="ECO:0000313" key="10">
    <source>
        <dbReference type="Proteomes" id="UP001604335"/>
    </source>
</evidence>
<dbReference type="Pfam" id="PF00122">
    <property type="entry name" value="E1-E2_ATPase"/>
    <property type="match status" value="1"/>
</dbReference>
<dbReference type="EMBL" id="JAZAQF010000088">
    <property type="protein sequence ID" value="MFG3819314.1"/>
    <property type="molecule type" value="Genomic_DNA"/>
</dbReference>
<feature type="transmembrane region" description="Helical" evidence="7">
    <location>
        <begin position="689"/>
        <end position="712"/>
    </location>
</feature>
<keyword evidence="10" id="KW-1185">Reference proteome</keyword>
<dbReference type="InterPro" id="IPR044492">
    <property type="entry name" value="P_typ_ATPase_HD_dom"/>
</dbReference>
<comment type="caution">
    <text evidence="9">The sequence shown here is derived from an EMBL/GenBank/DDBJ whole genome shotgun (WGS) entry which is preliminary data.</text>
</comment>
<feature type="transmembrane region" description="Helical" evidence="7">
    <location>
        <begin position="250"/>
        <end position="274"/>
    </location>
</feature>
<proteinExistence type="predicted"/>
<keyword evidence="2 7" id="KW-0812">Transmembrane</keyword>
<feature type="domain" description="P-type ATPase A" evidence="8">
    <location>
        <begin position="101"/>
        <end position="199"/>
    </location>
</feature>
<protein>
    <submittedName>
        <fullName evidence="9">HAD-IC family P-type ATPase</fullName>
    </submittedName>
</protein>
<dbReference type="PANTHER" id="PTHR24093:SF508">
    <property type="entry name" value="CALCIUM-TRANSPORTING ATPASE CTPE"/>
    <property type="match status" value="1"/>
</dbReference>
<dbReference type="InterPro" id="IPR059000">
    <property type="entry name" value="ATPase_P-type_domA"/>
</dbReference>
<gene>
    <name evidence="9" type="ORF">VPK24_16835</name>
</gene>
<dbReference type="SFLD" id="SFLDS00003">
    <property type="entry name" value="Haloacid_Dehalogenase"/>
    <property type="match status" value="1"/>
</dbReference>
<feature type="transmembrane region" description="Helical" evidence="7">
    <location>
        <begin position="732"/>
        <end position="749"/>
    </location>
</feature>
<keyword evidence="6 7" id="KW-0472">Membrane</keyword>
<feature type="transmembrane region" description="Helical" evidence="7">
    <location>
        <begin position="46"/>
        <end position="64"/>
    </location>
</feature>
<dbReference type="InterPro" id="IPR008250">
    <property type="entry name" value="ATPase_P-typ_transduc_dom_A_sf"/>
</dbReference>
<organism evidence="9 10">
    <name type="scientific">Limnothrix redekei LRLZ20PSL1</name>
    <dbReference type="NCBI Taxonomy" id="3112953"/>
    <lineage>
        <taxon>Bacteria</taxon>
        <taxon>Bacillati</taxon>
        <taxon>Cyanobacteriota</taxon>
        <taxon>Cyanophyceae</taxon>
        <taxon>Pseudanabaenales</taxon>
        <taxon>Pseudanabaenaceae</taxon>
        <taxon>Limnothrix</taxon>
    </lineage>
</organism>
<dbReference type="InterPro" id="IPR023298">
    <property type="entry name" value="ATPase_P-typ_TM_dom_sf"/>
</dbReference>
<dbReference type="Pfam" id="PF00702">
    <property type="entry name" value="Hydrolase"/>
    <property type="match status" value="1"/>
</dbReference>
<dbReference type="SFLD" id="SFLDG00002">
    <property type="entry name" value="C1.7:_P-type_atpase_like"/>
    <property type="match status" value="1"/>
</dbReference>
<sequence length="838" mass="89993">MNQPNLPPHLQGLTRSEVLERRAAGQGNDAPLKTSRSYAQILRENIFTFINFVFVAISVVFLFLGSFSDAILVAAVILSSVVINAIQEVAAKRKLDEIALLTRPKATVVREGREQDIDPSEIVAGDVLVLRSGDQILVDGELMAGEIAADESLLTGESDPIEKETGSPVFSGTICLSGSGYYVAQKVGRNSLAHQLTESARTFRQMLTPLQSEVNLVIRIFMIIACFFWALVAIGFIAKAISFNETVQRSAVIAGLVPSGLYLTVTLSYALAAVRMVGKRVLIQQANAVESLSNIDVLCVDKTGTLTANRIQLTELWPIAPGQDLATLTQQVGIYAASTRSGNATSEAIALGCPAPGQEPLYEIPFSSARKWSAIAFGADPIALPAAGPVAGYYVLGAPEMVSAGLAEPLLPEWRDRAQTLARQGFRVLLFAVSPTIPPKPAKRDSAPLPQDLQPLGLLVFSDELRPSVTETLQGFAEAGIRLKIISGDNPDTVRAIAARVGLGENLSAVSGADLAAMTETEFAQAAIEHQIFGRIVPEQKARLVTALRRAGNYVAMIGDGVNDVLSLKQANLGIAMESGSKATRSAADIVLLGDSFETLPYTFLEGQRIGNGIRDVLKLFMVRVFCVTLLILCTGQVLGTFPLLNKHSAVVTIVAVGLPTFGFPLWARPGKPRQKSVLKSMLNFTLPATLTLTPIAVAVYLGYLVTTIWNATQTGEELVVLNDALLAVPRSALVTLLVSCGLLLVPFLKPPAGPWVAAEPLCGDRRYSLLALGLLGVYAGLVALPGTREFFELVLLQPVDYLLIGAIALSWCLLLRYIWRSGLFDRFLGFKLSDWNH</sequence>
<keyword evidence="3" id="KW-0460">Magnesium</keyword>
<feature type="transmembrane region" description="Helical" evidence="7">
    <location>
        <begin position="800"/>
        <end position="820"/>
    </location>
</feature>
<evidence type="ECO:0000256" key="6">
    <source>
        <dbReference type="ARBA" id="ARBA00023136"/>
    </source>
</evidence>
<feature type="transmembrane region" description="Helical" evidence="7">
    <location>
        <begin position="216"/>
        <end position="238"/>
    </location>
</feature>
<evidence type="ECO:0000256" key="1">
    <source>
        <dbReference type="ARBA" id="ARBA00004141"/>
    </source>
</evidence>
<feature type="transmembrane region" description="Helical" evidence="7">
    <location>
        <begin position="770"/>
        <end position="788"/>
    </location>
</feature>
<dbReference type="SFLD" id="SFLDF00027">
    <property type="entry name" value="p-type_atpase"/>
    <property type="match status" value="1"/>
</dbReference>
<feature type="transmembrane region" description="Helical" evidence="7">
    <location>
        <begin position="648"/>
        <end position="668"/>
    </location>
</feature>
<name>A0ABW7CDU2_9CYAN</name>
<dbReference type="PANTHER" id="PTHR24093">
    <property type="entry name" value="CATION TRANSPORTING ATPASE"/>
    <property type="match status" value="1"/>
</dbReference>
<dbReference type="Proteomes" id="UP001604335">
    <property type="component" value="Unassembled WGS sequence"/>
</dbReference>
<dbReference type="PRINTS" id="PR00119">
    <property type="entry name" value="CATATPASE"/>
</dbReference>
<dbReference type="Gene3D" id="1.20.1110.10">
    <property type="entry name" value="Calcium-transporting ATPase, transmembrane domain"/>
    <property type="match status" value="1"/>
</dbReference>
<dbReference type="SUPFAM" id="SSF81665">
    <property type="entry name" value="Calcium ATPase, transmembrane domain M"/>
    <property type="match status" value="1"/>
</dbReference>
<keyword evidence="4" id="KW-1278">Translocase</keyword>
<evidence type="ECO:0000256" key="5">
    <source>
        <dbReference type="ARBA" id="ARBA00022989"/>
    </source>
</evidence>
<dbReference type="NCBIfam" id="TIGR01494">
    <property type="entry name" value="ATPase_P-type"/>
    <property type="match status" value="2"/>
</dbReference>
<accession>A0ABW7CDU2</accession>
<dbReference type="PROSITE" id="PS01229">
    <property type="entry name" value="COF_2"/>
    <property type="match status" value="1"/>
</dbReference>
<dbReference type="InterPro" id="IPR023299">
    <property type="entry name" value="ATPase_P-typ_cyto_dom_N"/>
</dbReference>
<dbReference type="InterPro" id="IPR023214">
    <property type="entry name" value="HAD_sf"/>
</dbReference>
<dbReference type="InterPro" id="IPR001757">
    <property type="entry name" value="P_typ_ATPase"/>
</dbReference>
<feature type="transmembrane region" description="Helical" evidence="7">
    <location>
        <begin position="621"/>
        <end position="642"/>
    </location>
</feature>
<evidence type="ECO:0000256" key="2">
    <source>
        <dbReference type="ARBA" id="ARBA00022692"/>
    </source>
</evidence>